<dbReference type="PANTHER" id="PTHR46087:SF11">
    <property type="entry name" value="PROTEIN SEMI-ROLLED LEAF 2"/>
    <property type="match status" value="1"/>
</dbReference>
<evidence type="ECO:0000313" key="1">
    <source>
        <dbReference type="EMBL" id="KAK9292121.1"/>
    </source>
</evidence>
<evidence type="ECO:0000313" key="2">
    <source>
        <dbReference type="Proteomes" id="UP001415857"/>
    </source>
</evidence>
<dbReference type="InterPro" id="IPR049152">
    <property type="entry name" value="EFR3-like_ARM"/>
</dbReference>
<accession>A0AAP0X5Q6</accession>
<name>A0AAP0X5Q6_LIQFO</name>
<gene>
    <name evidence="1" type="ORF">L1049_020079</name>
</gene>
<organism evidence="1 2">
    <name type="scientific">Liquidambar formosana</name>
    <name type="common">Formosan gum</name>
    <dbReference type="NCBI Taxonomy" id="63359"/>
    <lineage>
        <taxon>Eukaryota</taxon>
        <taxon>Viridiplantae</taxon>
        <taxon>Streptophyta</taxon>
        <taxon>Embryophyta</taxon>
        <taxon>Tracheophyta</taxon>
        <taxon>Spermatophyta</taxon>
        <taxon>Magnoliopsida</taxon>
        <taxon>eudicotyledons</taxon>
        <taxon>Gunneridae</taxon>
        <taxon>Pentapetalae</taxon>
        <taxon>Saxifragales</taxon>
        <taxon>Altingiaceae</taxon>
        <taxon>Liquidambar</taxon>
    </lineage>
</organism>
<dbReference type="Pfam" id="PF21052">
    <property type="entry name" value="EFR3_ARM"/>
    <property type="match status" value="1"/>
</dbReference>
<dbReference type="PANTHER" id="PTHR46087">
    <property type="entry name" value="PUTATIVE, EXPRESSED-RELATED"/>
    <property type="match status" value="1"/>
</dbReference>
<reference evidence="1 2" key="1">
    <citation type="journal article" date="2024" name="Plant J.">
        <title>Genome sequences and population genomics reveal climatic adaptation and genomic divergence between two closely related sweetgum species.</title>
        <authorList>
            <person name="Xu W.Q."/>
            <person name="Ren C.Q."/>
            <person name="Zhang X.Y."/>
            <person name="Comes H.P."/>
            <person name="Liu X.H."/>
            <person name="Li Y.G."/>
            <person name="Kettle C.J."/>
            <person name="Jalonen R."/>
            <person name="Gaisberger H."/>
            <person name="Ma Y.Z."/>
            <person name="Qiu Y.X."/>
        </authorList>
    </citation>
    <scope>NUCLEOTIDE SEQUENCE [LARGE SCALE GENOMIC DNA]</scope>
    <source>
        <strain evidence="1">Hangzhou</strain>
    </source>
</reference>
<dbReference type="Proteomes" id="UP001415857">
    <property type="component" value="Unassembled WGS sequence"/>
</dbReference>
<keyword evidence="2" id="KW-1185">Reference proteome</keyword>
<proteinExistence type="predicted"/>
<dbReference type="AlphaFoldDB" id="A0AAP0X5Q6"/>
<sequence>MGIISRKIFPACGSMAYFAVSLLNVVTELLDNSKSDSVRMLGCQTLTRFIYSQPQADVKGYGSATDNEVAMSLLFELRNKIYESDKVIVDILVQSLSSITELEADDLAKQLSEAFTPDDAFMFGPQSILDLHNIQMVSHSKESLSFDGDLPSNTVVEDDTISESSVADLSRFIPRIAVSPPTSHIVSIGQLLESSLEVAGQMAGTSVSTSPLPYSTMASQCEAFGTGTRKKLSNWLVHENLYARAADKLPSVPANGSPAIMKITSEGGSVPGGGLSLDPWVAMRLPPASPFDNFLRAAHWKRSDFDCGI</sequence>
<comment type="caution">
    <text evidence="1">The sequence shown here is derived from an EMBL/GenBank/DDBJ whole genome shotgun (WGS) entry which is preliminary data.</text>
</comment>
<dbReference type="EMBL" id="JBBPBK010000001">
    <property type="protein sequence ID" value="KAK9292121.1"/>
    <property type="molecule type" value="Genomic_DNA"/>
</dbReference>
<dbReference type="InterPro" id="IPR055296">
    <property type="entry name" value="SRL2-like"/>
</dbReference>
<protein>
    <submittedName>
        <fullName evidence="1">Uncharacterized protein</fullName>
    </submittedName>
</protein>